<dbReference type="PANTHER" id="PTHR11109:SF7">
    <property type="entry name" value="GTP CYCLOHYDROLASE 1"/>
    <property type="match status" value="1"/>
</dbReference>
<name>A0A5K3EXL2_MESCO</name>
<keyword evidence="6" id="KW-0547">Nucleotide-binding</keyword>
<evidence type="ECO:0000256" key="4">
    <source>
        <dbReference type="ARBA" id="ARBA00012715"/>
    </source>
</evidence>
<dbReference type="NCBIfam" id="NF006825">
    <property type="entry name" value="PRK09347.1-2"/>
    <property type="match status" value="1"/>
</dbReference>
<evidence type="ECO:0000256" key="1">
    <source>
        <dbReference type="ARBA" id="ARBA00001052"/>
    </source>
</evidence>
<comment type="catalytic activity">
    <reaction evidence="1">
        <text>GTP + H2O = 7,8-dihydroneopterin 3'-triphosphate + formate + H(+)</text>
        <dbReference type="Rhea" id="RHEA:17473"/>
        <dbReference type="ChEBI" id="CHEBI:15377"/>
        <dbReference type="ChEBI" id="CHEBI:15378"/>
        <dbReference type="ChEBI" id="CHEBI:15740"/>
        <dbReference type="ChEBI" id="CHEBI:37565"/>
        <dbReference type="ChEBI" id="CHEBI:58462"/>
        <dbReference type="EC" id="3.5.4.16"/>
    </reaction>
</comment>
<dbReference type="InterPro" id="IPR001474">
    <property type="entry name" value="GTP_CycHdrlase_I"/>
</dbReference>
<dbReference type="GO" id="GO:0003934">
    <property type="term" value="F:GTP cyclohydrolase I activity"/>
    <property type="evidence" value="ECO:0007669"/>
    <property type="project" value="UniProtKB-EC"/>
</dbReference>
<evidence type="ECO:0000256" key="10">
    <source>
        <dbReference type="ARBA" id="ARBA00030854"/>
    </source>
</evidence>
<dbReference type="PROSITE" id="PS00859">
    <property type="entry name" value="GTP_CYCLOHYDROL_1_1"/>
    <property type="match status" value="1"/>
</dbReference>
<keyword evidence="7" id="KW-0378">Hydrolase</keyword>
<keyword evidence="8" id="KW-0783">Tetrahydrobiopterin biosynthesis</keyword>
<dbReference type="AlphaFoldDB" id="A0A5K3EXL2"/>
<sequence>MLRYSVSHVLKMSHDYASLHPMDDAVPEPTNNSSITDQKSSTGNGAVNGAVFRRQIFQRGGATRSLVHVPSLRSPLSYRSPVSVQCICNSDGLSMENKVDPSTRSSLESLDSSPTDDSDNNVNTAERNLAIREASTARKSSSEVSSSVQLVDIQRDFDQSQVKTDRLQRLAGAYESILTAVGEDIQRPGLLKTPERAAKALLYFTKGYEERVHDLLNNAIFDENHDEIVLVRDIEMFSMCEHHLVPFVGRVSIGYLPRGKVIGLSKIARIVEVFSRRLQVQERLTRQIAMAVTEVIQPRGVGVVVEATHMCMVMRGVQKINAVTVTSTMLGDFKDDSKCRREFLALIGKH</sequence>
<dbReference type="FunFam" id="1.10.286.10:FF:000003">
    <property type="entry name" value="GTP cyclohydrolase 1"/>
    <property type="match status" value="1"/>
</dbReference>
<comment type="pathway">
    <text evidence="2">Cofactor biosynthesis; 7,8-dihydroneopterin triphosphate biosynthesis; 7,8-dihydroneopterin triphosphate from GTP: step 1/1.</text>
</comment>
<dbReference type="PANTHER" id="PTHR11109">
    <property type="entry name" value="GTP CYCLOHYDROLASE I"/>
    <property type="match status" value="1"/>
</dbReference>
<feature type="compositionally biased region" description="Polar residues" evidence="11">
    <location>
        <begin position="29"/>
        <end position="45"/>
    </location>
</feature>
<reference evidence="13" key="1">
    <citation type="submission" date="2019-11" db="UniProtKB">
        <authorList>
            <consortium name="WormBaseParasite"/>
        </authorList>
    </citation>
    <scope>IDENTIFICATION</scope>
</reference>
<feature type="region of interest" description="Disordered" evidence="11">
    <location>
        <begin position="93"/>
        <end position="123"/>
    </location>
</feature>
<evidence type="ECO:0000256" key="7">
    <source>
        <dbReference type="ARBA" id="ARBA00022801"/>
    </source>
</evidence>
<evidence type="ECO:0000256" key="5">
    <source>
        <dbReference type="ARBA" id="ARBA00017272"/>
    </source>
</evidence>
<feature type="region of interest" description="Disordered" evidence="11">
    <location>
        <begin position="19"/>
        <end position="46"/>
    </location>
</feature>
<dbReference type="InterPro" id="IPR018234">
    <property type="entry name" value="GTP_CycHdrlase_I_CS"/>
</dbReference>
<dbReference type="FunFam" id="3.30.1130.10:FF:000012">
    <property type="entry name" value="GTP cyclohydrolase 1"/>
    <property type="match status" value="1"/>
</dbReference>
<evidence type="ECO:0000256" key="9">
    <source>
        <dbReference type="ARBA" id="ARBA00023134"/>
    </source>
</evidence>
<dbReference type="Pfam" id="PF01227">
    <property type="entry name" value="GTP_cyclohydroI"/>
    <property type="match status" value="1"/>
</dbReference>
<keyword evidence="9" id="KW-0342">GTP-binding</keyword>
<protein>
    <recommendedName>
        <fullName evidence="5">GTP cyclohydrolase 1</fullName>
        <ecNumber evidence="4">3.5.4.16</ecNumber>
    </recommendedName>
    <alternativeName>
        <fullName evidence="10">GTP cyclohydrolase I</fullName>
    </alternativeName>
</protein>
<evidence type="ECO:0000256" key="3">
    <source>
        <dbReference type="ARBA" id="ARBA00008085"/>
    </source>
</evidence>
<comment type="similarity">
    <text evidence="3">Belongs to the GTP cyclohydrolase I family.</text>
</comment>
<dbReference type="GO" id="GO:0005737">
    <property type="term" value="C:cytoplasm"/>
    <property type="evidence" value="ECO:0007669"/>
    <property type="project" value="TreeGrafter"/>
</dbReference>
<evidence type="ECO:0000256" key="11">
    <source>
        <dbReference type="SAM" id="MobiDB-lite"/>
    </source>
</evidence>
<evidence type="ECO:0000313" key="13">
    <source>
        <dbReference type="WBParaSite" id="MCU_003319-RA"/>
    </source>
</evidence>
<evidence type="ECO:0000256" key="2">
    <source>
        <dbReference type="ARBA" id="ARBA00005080"/>
    </source>
</evidence>
<dbReference type="Gene3D" id="3.30.1130.10">
    <property type="match status" value="1"/>
</dbReference>
<dbReference type="CDD" id="cd00642">
    <property type="entry name" value="GTP_cyclohydro1"/>
    <property type="match status" value="1"/>
</dbReference>
<dbReference type="SUPFAM" id="SSF55620">
    <property type="entry name" value="Tetrahydrobiopterin biosynthesis enzymes-like"/>
    <property type="match status" value="1"/>
</dbReference>
<feature type="compositionally biased region" description="Low complexity" evidence="11">
    <location>
        <begin position="102"/>
        <end position="113"/>
    </location>
</feature>
<dbReference type="GO" id="GO:0046654">
    <property type="term" value="P:tetrahydrofolate biosynthetic process"/>
    <property type="evidence" value="ECO:0007669"/>
    <property type="project" value="InterPro"/>
</dbReference>
<evidence type="ECO:0000256" key="6">
    <source>
        <dbReference type="ARBA" id="ARBA00022741"/>
    </source>
</evidence>
<dbReference type="HAMAP" id="MF_00223">
    <property type="entry name" value="FolE"/>
    <property type="match status" value="1"/>
</dbReference>
<dbReference type="PROSITE" id="PS00860">
    <property type="entry name" value="GTP_CYCLOHYDROL_1_2"/>
    <property type="match status" value="1"/>
</dbReference>
<evidence type="ECO:0000259" key="12">
    <source>
        <dbReference type="Pfam" id="PF01227"/>
    </source>
</evidence>
<accession>A0A5K3EXL2</accession>
<dbReference type="InterPro" id="IPR020602">
    <property type="entry name" value="GTP_CycHdrlase_I_dom"/>
</dbReference>
<dbReference type="UniPathway" id="UPA00848">
    <property type="reaction ID" value="UER00151"/>
</dbReference>
<organism evidence="13">
    <name type="scientific">Mesocestoides corti</name>
    <name type="common">Flatworm</name>
    <dbReference type="NCBI Taxonomy" id="53468"/>
    <lineage>
        <taxon>Eukaryota</taxon>
        <taxon>Metazoa</taxon>
        <taxon>Spiralia</taxon>
        <taxon>Lophotrochozoa</taxon>
        <taxon>Platyhelminthes</taxon>
        <taxon>Cestoda</taxon>
        <taxon>Eucestoda</taxon>
        <taxon>Cyclophyllidea</taxon>
        <taxon>Mesocestoididae</taxon>
        <taxon>Mesocestoides</taxon>
    </lineage>
</organism>
<evidence type="ECO:0000256" key="8">
    <source>
        <dbReference type="ARBA" id="ARBA00023007"/>
    </source>
</evidence>
<dbReference type="GO" id="GO:0008270">
    <property type="term" value="F:zinc ion binding"/>
    <property type="evidence" value="ECO:0007669"/>
    <property type="project" value="TreeGrafter"/>
</dbReference>
<dbReference type="Gene3D" id="1.10.286.10">
    <property type="match status" value="1"/>
</dbReference>
<proteinExistence type="inferred from homology"/>
<dbReference type="NCBIfam" id="TIGR00063">
    <property type="entry name" value="folE"/>
    <property type="match status" value="1"/>
</dbReference>
<dbReference type="GO" id="GO:0006729">
    <property type="term" value="P:tetrahydrobiopterin biosynthetic process"/>
    <property type="evidence" value="ECO:0007669"/>
    <property type="project" value="UniProtKB-KW"/>
</dbReference>
<dbReference type="GO" id="GO:0005525">
    <property type="term" value="F:GTP binding"/>
    <property type="evidence" value="ECO:0007669"/>
    <property type="project" value="UniProtKB-KW"/>
</dbReference>
<dbReference type="WBParaSite" id="MCU_003319-RA">
    <property type="protein sequence ID" value="MCU_003319-RA"/>
    <property type="gene ID" value="MCU_003319"/>
</dbReference>
<dbReference type="NCBIfam" id="NF006826">
    <property type="entry name" value="PRK09347.1-3"/>
    <property type="match status" value="1"/>
</dbReference>
<feature type="domain" description="GTP cyclohydrolase I" evidence="12">
    <location>
        <begin position="173"/>
        <end position="347"/>
    </location>
</feature>
<dbReference type="EC" id="3.5.4.16" evidence="4"/>
<dbReference type="InterPro" id="IPR043134">
    <property type="entry name" value="GTP-CH-I_N"/>
</dbReference>
<dbReference type="InterPro" id="IPR043133">
    <property type="entry name" value="GTP-CH-I_C/QueF"/>
</dbReference>